<feature type="binding site" evidence="5">
    <location>
        <begin position="243"/>
        <end position="250"/>
    </location>
    <ligand>
        <name>ATP</name>
        <dbReference type="ChEBI" id="CHEBI:30616"/>
    </ligand>
</feature>
<keyword evidence="2 5" id="KW-0378">Hydrolase</keyword>
<dbReference type="SUPFAM" id="SSF52540">
    <property type="entry name" value="P-loop containing nucleoside triphosphate hydrolases"/>
    <property type="match status" value="1"/>
</dbReference>
<evidence type="ECO:0000313" key="9">
    <source>
        <dbReference type="Proteomes" id="UP001383192"/>
    </source>
</evidence>
<feature type="region of interest" description="Disordered" evidence="6">
    <location>
        <begin position="2444"/>
        <end position="2624"/>
    </location>
</feature>
<dbReference type="SUPFAM" id="SSF48452">
    <property type="entry name" value="TPR-like"/>
    <property type="match status" value="1"/>
</dbReference>
<dbReference type="InterPro" id="IPR039904">
    <property type="entry name" value="TRANK1"/>
</dbReference>
<gene>
    <name evidence="8" type="ORF">VNI00_012282</name>
</gene>
<dbReference type="EMBL" id="JAYKXP010000056">
    <property type="protein sequence ID" value="KAK7034640.1"/>
    <property type="molecule type" value="Genomic_DNA"/>
</dbReference>
<feature type="region of interest" description="Disordered" evidence="6">
    <location>
        <begin position="1656"/>
        <end position="1715"/>
    </location>
</feature>
<evidence type="ECO:0000259" key="7">
    <source>
        <dbReference type="PROSITE" id="PS51198"/>
    </source>
</evidence>
<evidence type="ECO:0000256" key="3">
    <source>
        <dbReference type="ARBA" id="ARBA00022806"/>
    </source>
</evidence>
<feature type="region of interest" description="Disordered" evidence="6">
    <location>
        <begin position="2212"/>
        <end position="2343"/>
    </location>
</feature>
<keyword evidence="4 5" id="KW-0067">ATP-binding</keyword>
<protein>
    <recommendedName>
        <fullName evidence="7">UvrD-like helicase ATP-binding domain-containing protein</fullName>
    </recommendedName>
</protein>
<evidence type="ECO:0000256" key="6">
    <source>
        <dbReference type="SAM" id="MobiDB-lite"/>
    </source>
</evidence>
<feature type="compositionally biased region" description="Acidic residues" evidence="6">
    <location>
        <begin position="1689"/>
        <end position="1699"/>
    </location>
</feature>
<accession>A0AAW0C4J0</accession>
<dbReference type="PANTHER" id="PTHR21529">
    <property type="entry name" value="MAMMARY TURMOR VIRUS RECEPTOR HOMOLOG 1, 2 MTVR1, 2"/>
    <property type="match status" value="1"/>
</dbReference>
<organism evidence="8 9">
    <name type="scientific">Paramarasmius palmivorus</name>
    <dbReference type="NCBI Taxonomy" id="297713"/>
    <lineage>
        <taxon>Eukaryota</taxon>
        <taxon>Fungi</taxon>
        <taxon>Dikarya</taxon>
        <taxon>Basidiomycota</taxon>
        <taxon>Agaricomycotina</taxon>
        <taxon>Agaricomycetes</taxon>
        <taxon>Agaricomycetidae</taxon>
        <taxon>Agaricales</taxon>
        <taxon>Marasmiineae</taxon>
        <taxon>Marasmiaceae</taxon>
        <taxon>Paramarasmius</taxon>
    </lineage>
</organism>
<dbReference type="PROSITE" id="PS51198">
    <property type="entry name" value="UVRD_HELICASE_ATP_BIND"/>
    <property type="match status" value="1"/>
</dbReference>
<dbReference type="PANTHER" id="PTHR21529:SF4">
    <property type="entry name" value="TPR AND ANKYRIN REPEAT-CONTAINING PROTEIN 1"/>
    <property type="match status" value="1"/>
</dbReference>
<keyword evidence="9" id="KW-1185">Reference proteome</keyword>
<keyword evidence="3 5" id="KW-0347">Helicase</keyword>
<feature type="compositionally biased region" description="Low complexity" evidence="6">
    <location>
        <begin position="2578"/>
        <end position="2607"/>
    </location>
</feature>
<feature type="compositionally biased region" description="Basic and acidic residues" evidence="6">
    <location>
        <begin position="2249"/>
        <end position="2263"/>
    </location>
</feature>
<feature type="compositionally biased region" description="Polar residues" evidence="6">
    <location>
        <begin position="2490"/>
        <end position="2529"/>
    </location>
</feature>
<evidence type="ECO:0000256" key="4">
    <source>
        <dbReference type="ARBA" id="ARBA00022840"/>
    </source>
</evidence>
<sequence>MPGDASIAAPNIMPMKATLHFDNAEGFGDWKVYISSRANRDLRDARNRNPDLFRIIVKKIKELSKGHFSDDNQKRLNHSNVEIPIFEAKMTRDSRLVYQVDVVPEEGRETQTLKIYGIYTHAQLDKRLWSSLGNQLARKGKEYLERVRYRTRPLVTGDNVYYPASFPPLEDEKDTNEVESGMPSLPKEDMEEVHTLLVLEKYVPLTKDVISCLIANLDVSFVPQLSPEEQDIIKHGQSCYVLGRSGTGKTATMMWKMFGIELTHQDRRFSEAISRPRQVFITQSRSLATRVEESYAKLTKALTTHGKNLKQLKEIAAEQKDRIQHQTGLVDHDEEEDYRSSLPARFSQLRDEHFPLFVTFDKLCKLLEADARDREDPNSRKAPTGSLVDYDTFLGEYWPHFSQTLMKGLDPSLVFSEIMGVIKGSEEACRAPERYLSRSAYQNLSTRTQSTFATQRGRVYELFEQYMKQKKSNGDYDAADRTHKLLSALKDGLLHFIGRRFDYLYVDEVQDNLMIDAYLMRYLCRNPTGLFWAGDTAQTISVGSSFRFNELKSFLYREENFSEESPQAGEAVPPSMFELTVNFRSHAGILDCAHTVIELIVQFWPYSIDVLQRGRGVVGGIKPVFFRGWDQTNVRYEQFLFKATSGNYIEFGAKQCILVRNDAAREKLREHVGDIGLIMTLYESKGLEFDDVLLFDFFEDSTVDLSQWRVVLNLIPEKDRNFVSAPRFDDTQHAGVNTELKFLYVAITRARKNMWIVDRSGRGEPMRLLWSSRDQTEDCTPETDVPKLAVSSTPDEWAETALVLFDRRQYFHAMKCYERAEQPVQARIAEAYHLRVLARQLPKSMKKDEVAARQDAFRKVAKAFMGSAEEQEKTSKDRLTYYRLAAEALDEAGDHRRAAELFVQAEEYGTAATVYRQHGFFDQAVRVVKQYKARMPEEISESIMFVARLYYFKENKLKAASELFDTVDEQLEFCEDYDLDVAKASLLEAKGDLIGAAQLHIEEGRISDAISLLLKDKESEASQSKAAECILEGFWNLGLFGLSPERAAQDEQTKKLLSLSGKVNIAKLTVTQRNELAMFKAILGKESTTLRDLGLAFHKASQRSAALLCLDHCFIHFPAIKISSPSEITPILESFAIYTELLGDLAVKPDACNLSGVQRLLNLKMTTQNIFYIPSGSFLHTQVMRGRTRIQSSTEDGITVSNADLSACLQGTFKFRLRERIVTEDTACQQAKAFIAPCISFTVLGRCNRDCRRLHIEKNAMTIEWYNAQVRIYLQQILIVNSFPTLEGEGRAKLRRHWLDRFYETLYPAHYFLGNVPALNSALVPEARRGMQVVKYWCQDILNQTAPSQNDRNAHIYLTLIMRAVTITLTFDDGEDTGYLYNSPGIKSCNGIPLFIRLRRPDFSRDISQDFLCALQIRSKSSMRCGYHFINHIVTNKIAFDVSMLCDLVELTCAALIVSKARTPFQHMTMPRTWLATLFPKLDPSRKVDLVHPSEMVTLIGQLLKVVHFDFADYLLFEDTRLSKVPAMRHVFAARLCRALCLLGYNESCAGIQRPKILSILNSLKSPDPNFRPHALYAKYTEVRQWGEIARMIHNPDDASVSHMELMVTVCHHGEPRDKKGYRLILCKNPTDILLRLRQPKPFTSRLRAEAKEFVPAAQKAKEVAPAPALAATAEDSDDDMPPLQDISDSSESDDDDDEGSRATTQPTAAAAEGLAADVGEEEEVANTFQQPTEEQVGAAILIQRTYRLFRRQRQPSSSKNARVAEFYKAAFEALATIPWKTTSRRYKMLYLGALPHALVCLDVIDGWGKAQKARSKKKFTKGGHEDIEMNGKALTGIVQLLKTTRTLKAALEPTSKLHVGRDLVELKNRVRELEMLYNNLQNSHPGSGSLNEVQDDLSIVVGSVVVGPVKVQNKPKPELNYKVHKTRMEIVPDAGSSEDGDSSLLAARYQFSKGDKEGSTVNGGSKENDNDPGAPGRDEDVAMADSEGTGRAGMTSTTTSGGIKRAAMELLSQDEDMNDERGESESTSTSSAHAAQAEQPHPNKKFKITPKEDEIIRDPPCHKCKELEIPCIGNPSRTSCRQCFVRHWKCTISPPQAKNRKPKTNSISPLALQVLLDASGSGAGAEPRRQKQPAEVTSQASRHSSSTPTPSSALVQSQASAMKQGGAGTKRPGVSAKPYPSLPANAKRRTPRIAMPSPSFDQALRLHTMDKGKAPAKEPVPAQSSASSGPVRRAPRRSVRDSAPPVWRLDDENLDSVDKESRSVAGPIKGAPLAPSSTKTRPTPTIDTTSLPKPKSLHWDSDSSLSPLSSLSSRCPSPDFTNPPSNTSPPTSTSSPARPTFKLPNNAALPTIVSSFNTLAGLFYTIQSDIGDIKELTASTIGSHSALEWGVALDRLDRQDRMLRQQGTMIEKQSKIIDALMNNMKVLLGDRFVPSEYEFDIHDDVPSSDYRGSSLANDPGDTYPDARSGSYEPSEPFRQSPDDYAPSDVSHSARSSAEPEGNTSDAGSSQQSWFGAATSMTSVTSAGPSQERPPSITSTDSPPNLSPPPRKKRNRTQISRTFSPALDEGSPPPPTCSQPSQSSQSQTSSSQPKSPATSQSSQAKQTAENLDRPKFSVASWTPAKVNIDEEDEVMMDEDTRELSLNEGAGKNRVLS</sequence>
<dbReference type="GO" id="GO:0016787">
    <property type="term" value="F:hydrolase activity"/>
    <property type="evidence" value="ECO:0007669"/>
    <property type="project" value="UniProtKB-UniRule"/>
</dbReference>
<dbReference type="InterPro" id="IPR011990">
    <property type="entry name" value="TPR-like_helical_dom_sf"/>
</dbReference>
<dbReference type="Pfam" id="PF13361">
    <property type="entry name" value="UvrD_C"/>
    <property type="match status" value="1"/>
</dbReference>
<evidence type="ECO:0000256" key="5">
    <source>
        <dbReference type="PROSITE-ProRule" id="PRU00560"/>
    </source>
</evidence>
<dbReference type="Proteomes" id="UP001383192">
    <property type="component" value="Unassembled WGS sequence"/>
</dbReference>
<dbReference type="GO" id="GO:0004386">
    <property type="term" value="F:helicase activity"/>
    <property type="evidence" value="ECO:0007669"/>
    <property type="project" value="UniProtKB-UniRule"/>
</dbReference>
<dbReference type="InterPro" id="IPR027417">
    <property type="entry name" value="P-loop_NTPase"/>
</dbReference>
<feature type="compositionally biased region" description="Low complexity" evidence="6">
    <location>
        <begin position="2279"/>
        <end position="2290"/>
    </location>
</feature>
<keyword evidence="1 5" id="KW-0547">Nucleotide-binding</keyword>
<reference evidence="8 9" key="1">
    <citation type="submission" date="2024-01" db="EMBL/GenBank/DDBJ databases">
        <title>A draft genome for a cacao thread blight-causing isolate of Paramarasmius palmivorus.</title>
        <authorList>
            <person name="Baruah I.K."/>
            <person name="Bukari Y."/>
            <person name="Amoako-Attah I."/>
            <person name="Meinhardt L.W."/>
            <person name="Bailey B.A."/>
            <person name="Cohen S.P."/>
        </authorList>
    </citation>
    <scope>NUCLEOTIDE SEQUENCE [LARGE SCALE GENOMIC DNA]</scope>
    <source>
        <strain evidence="8 9">GH-12</strain>
    </source>
</reference>
<comment type="caution">
    <text evidence="8">The sequence shown here is derived from an EMBL/GenBank/DDBJ whole genome shotgun (WGS) entry which is preliminary data.</text>
</comment>
<feature type="region of interest" description="Disordered" evidence="6">
    <location>
        <begin position="166"/>
        <end position="185"/>
    </location>
</feature>
<evidence type="ECO:0000256" key="1">
    <source>
        <dbReference type="ARBA" id="ARBA00022741"/>
    </source>
</evidence>
<evidence type="ECO:0000313" key="8">
    <source>
        <dbReference type="EMBL" id="KAK7034640.1"/>
    </source>
</evidence>
<dbReference type="GO" id="GO:0005524">
    <property type="term" value="F:ATP binding"/>
    <property type="evidence" value="ECO:0007669"/>
    <property type="project" value="UniProtKB-UniRule"/>
</dbReference>
<feature type="domain" description="UvrD-like helicase ATP-binding" evidence="7">
    <location>
        <begin position="222"/>
        <end position="586"/>
    </location>
</feature>
<feature type="region of interest" description="Disordered" evidence="6">
    <location>
        <begin position="2121"/>
        <end position="2199"/>
    </location>
</feature>
<evidence type="ECO:0000256" key="2">
    <source>
        <dbReference type="ARBA" id="ARBA00022801"/>
    </source>
</evidence>
<feature type="compositionally biased region" description="Low complexity" evidence="6">
    <location>
        <begin position="1664"/>
        <end position="1674"/>
    </location>
</feature>
<name>A0AAW0C4J0_9AGAR</name>
<feature type="compositionally biased region" description="Low complexity" evidence="6">
    <location>
        <begin position="2303"/>
        <end position="2341"/>
    </location>
</feature>
<proteinExistence type="predicted"/>
<feature type="region of interest" description="Disordered" evidence="6">
    <location>
        <begin position="1953"/>
        <end position="2052"/>
    </location>
</feature>
<dbReference type="InterPro" id="IPR014016">
    <property type="entry name" value="UvrD-like_ATP-bd"/>
</dbReference>
<dbReference type="Gene3D" id="3.40.50.300">
    <property type="entry name" value="P-loop containing nucleotide triphosphate hydrolases"/>
    <property type="match status" value="2"/>
</dbReference>
<dbReference type="InterPro" id="IPR014017">
    <property type="entry name" value="DNA_helicase_UvrD-like_C"/>
</dbReference>
<dbReference type="Pfam" id="PF00580">
    <property type="entry name" value="UvrD-helicase"/>
    <property type="match status" value="1"/>
</dbReference>